<proteinExistence type="predicted"/>
<feature type="transmembrane region" description="Helical" evidence="2">
    <location>
        <begin position="303"/>
        <end position="327"/>
    </location>
</feature>
<dbReference type="InterPro" id="IPR010656">
    <property type="entry name" value="DctM"/>
</dbReference>
<feature type="transmembrane region" description="Helical" evidence="2">
    <location>
        <begin position="356"/>
        <end position="382"/>
    </location>
</feature>
<feature type="transmembrane region" description="Helical" evidence="2">
    <location>
        <begin position="475"/>
        <end position="503"/>
    </location>
</feature>
<dbReference type="PANTHER" id="PTHR43849:SF2">
    <property type="entry name" value="BLL3936 PROTEIN"/>
    <property type="match status" value="1"/>
</dbReference>
<dbReference type="PANTHER" id="PTHR43849">
    <property type="entry name" value="BLL3936 PROTEIN"/>
    <property type="match status" value="1"/>
</dbReference>
<keyword evidence="2" id="KW-0812">Transmembrane</keyword>
<comment type="function">
    <text evidence="1">Part of the tripartite ATP-independent periplasmic (TRAP) transport system.</text>
</comment>
<feature type="transmembrane region" description="Helical" evidence="2">
    <location>
        <begin position="274"/>
        <end position="297"/>
    </location>
</feature>
<reference evidence="4 5" key="1">
    <citation type="submission" date="2020-07" db="EMBL/GenBank/DDBJ databases">
        <title>Halophilic bacteria isolated from french cheeses.</title>
        <authorList>
            <person name="Kothe C.I."/>
            <person name="Farah-Kraiem B."/>
            <person name="Renault P."/>
            <person name="Dridi B."/>
        </authorList>
    </citation>
    <scope>NUCLEOTIDE SEQUENCE [LARGE SCALE GENOMIC DNA]</scope>
    <source>
        <strain evidence="4 5">FME20</strain>
    </source>
</reference>
<accession>A0ABR9G352</accession>
<feature type="transmembrane region" description="Helical" evidence="2">
    <location>
        <begin position="541"/>
        <end position="558"/>
    </location>
</feature>
<comment type="subcellular location">
    <subcellularLocation>
        <location evidence="1">Cell inner membrane</location>
        <topology evidence="1">Multi-pass membrane protein</topology>
    </subcellularLocation>
</comment>
<gene>
    <name evidence="4" type="ORF">EI547_18000</name>
</gene>
<dbReference type="NCBIfam" id="TIGR02123">
    <property type="entry name" value="TRAP_fused"/>
    <property type="match status" value="1"/>
</dbReference>
<organism evidence="4 5">
    <name type="scientific">Halomonas colorata</name>
    <dbReference type="NCBI Taxonomy" id="2742615"/>
    <lineage>
        <taxon>Bacteria</taxon>
        <taxon>Pseudomonadati</taxon>
        <taxon>Pseudomonadota</taxon>
        <taxon>Gammaproteobacteria</taxon>
        <taxon>Oceanospirillales</taxon>
        <taxon>Halomonadaceae</taxon>
        <taxon>Halomonas</taxon>
    </lineage>
</organism>
<dbReference type="Pfam" id="PF06808">
    <property type="entry name" value="DctM"/>
    <property type="match status" value="1"/>
</dbReference>
<feature type="transmembrane region" description="Helical" evidence="2">
    <location>
        <begin position="564"/>
        <end position="585"/>
    </location>
</feature>
<evidence type="ECO:0000256" key="2">
    <source>
        <dbReference type="SAM" id="Phobius"/>
    </source>
</evidence>
<feature type="transmembrane region" description="Helical" evidence="2">
    <location>
        <begin position="402"/>
        <end position="430"/>
    </location>
</feature>
<evidence type="ECO:0000313" key="5">
    <source>
        <dbReference type="Proteomes" id="UP001645038"/>
    </source>
</evidence>
<feature type="transmembrane region" description="Helical" evidence="2">
    <location>
        <begin position="235"/>
        <end position="262"/>
    </location>
</feature>
<feature type="domain" description="TRAP C4-dicarboxylate transport system permease DctM subunit" evidence="3">
    <location>
        <begin position="126"/>
        <end position="555"/>
    </location>
</feature>
<feature type="transmembrane region" description="Helical" evidence="2">
    <location>
        <begin position="136"/>
        <end position="155"/>
    </location>
</feature>
<keyword evidence="2" id="KW-1133">Transmembrane helix</keyword>
<evidence type="ECO:0000259" key="3">
    <source>
        <dbReference type="Pfam" id="PF06808"/>
    </source>
</evidence>
<evidence type="ECO:0000313" key="4">
    <source>
        <dbReference type="EMBL" id="MBE0465323.1"/>
    </source>
</evidence>
<dbReference type="Proteomes" id="UP001645038">
    <property type="component" value="Unassembled WGS sequence"/>
</dbReference>
<feature type="transmembrane region" description="Helical" evidence="2">
    <location>
        <begin position="52"/>
        <end position="71"/>
    </location>
</feature>
<evidence type="ECO:0000256" key="1">
    <source>
        <dbReference type="RuleBase" id="RU369079"/>
    </source>
</evidence>
<dbReference type="InterPro" id="IPR011853">
    <property type="entry name" value="TRAP_DctM-Dct_fused"/>
</dbReference>
<keyword evidence="1" id="KW-0813">Transport</keyword>
<keyword evidence="5" id="KW-1185">Reference proteome</keyword>
<dbReference type="EMBL" id="RRZB01000076">
    <property type="protein sequence ID" value="MBE0465323.1"/>
    <property type="molecule type" value="Genomic_DNA"/>
</dbReference>
<dbReference type="RefSeq" id="WP_192539750.1">
    <property type="nucleotide sequence ID" value="NZ_RRZB01000076.1"/>
</dbReference>
<feature type="transmembrane region" description="Helical" evidence="2">
    <location>
        <begin position="442"/>
        <end position="469"/>
    </location>
</feature>
<keyword evidence="1" id="KW-1003">Cell membrane</keyword>
<keyword evidence="1" id="KW-0997">Cell inner membrane</keyword>
<feature type="transmembrane region" description="Helical" evidence="2">
    <location>
        <begin position="28"/>
        <end position="46"/>
    </location>
</feature>
<comment type="caution">
    <text evidence="4">The sequence shown here is derived from an EMBL/GenBank/DDBJ whole genome shotgun (WGS) entry which is preliminary data.</text>
</comment>
<feature type="transmembrane region" description="Helical" evidence="2">
    <location>
        <begin position="191"/>
        <end position="215"/>
    </location>
</feature>
<feature type="transmembrane region" description="Helical" evidence="2">
    <location>
        <begin position="597"/>
        <end position="625"/>
    </location>
</feature>
<feature type="transmembrane region" description="Helical" evidence="2">
    <location>
        <begin position="83"/>
        <end position="104"/>
    </location>
</feature>
<sequence>MLRKNEKIRSERDDGTVNIDGLQSPWRIIIKLLAASMSAFYLYSAAFGAADMQYHLGVFVALTFALVFITYPTRRGTSKSAPSLLDIGLAGLALVVCGYFMLYYPDITRRLGAETQADLLCGLILLVLSIEMARRVHGWMLPGIAIAFILFTIFGRSMPDVISHRGFSLERIALFNFISEDGLFGMIARVFVNYVIVFIFFGAFLSASGTGAFFIDIATALAGKRTGGPAKVSIVASMLLGSISGSAIANTVTTGSLTIPLMKKTGYPKETAGAIEASASIGGMFLPPVMGAGVFIMVELTGIPYQTLIAVSIVPAILYFASIWWAVHFEAKRLGLRGLSDDEVPKVRSVLRKRGILSLPLLLVIALLVYGFTPAFAAFWGVLATIPCSWGTKETRMGIGDIYAALYQGGLSTLVIGSIVGVISIILGMISLTGMAQEFTSIFLSVSSGNLLLAIILIALASLVIGMGLPVTASYIVIAVLAVPALNELGVALIAAHMIVYWLSQDSNITPPVCIAAYAGAAIAKADPFTTGVRAMKLSKMLYIMPLLFAFSPMLMNGEPFDIAVVWLSALIGVFLQGAVSAGYFRTKTNISQRILLLIAMVLCYWPNVWTTVLGIIMSGVVYLWQRSQYYQSSYSR</sequence>
<keyword evidence="2" id="KW-0472">Membrane</keyword>
<protein>
    <submittedName>
        <fullName evidence="4">TRAP transporter fused permease subunit</fullName>
    </submittedName>
</protein>
<name>A0ABR9G352_9GAMM</name>